<gene>
    <name evidence="5" type="ORF">JZL65_03155</name>
</gene>
<accession>A0A9E6MZ33</accession>
<dbReference type="InterPro" id="IPR011545">
    <property type="entry name" value="DEAD/DEAH_box_helicase_dom"/>
</dbReference>
<dbReference type="PROSITE" id="PS51192">
    <property type="entry name" value="HELICASE_ATP_BIND_1"/>
    <property type="match status" value="1"/>
</dbReference>
<dbReference type="PROSITE" id="PS51194">
    <property type="entry name" value="HELICASE_CTER"/>
    <property type="match status" value="1"/>
</dbReference>
<dbReference type="PANTHER" id="PTHR13710">
    <property type="entry name" value="DNA HELICASE RECQ FAMILY MEMBER"/>
    <property type="match status" value="1"/>
</dbReference>
<dbReference type="GO" id="GO:0043138">
    <property type="term" value="F:3'-5' DNA helicase activity"/>
    <property type="evidence" value="ECO:0007669"/>
    <property type="project" value="TreeGrafter"/>
</dbReference>
<dbReference type="Proteomes" id="UP000683551">
    <property type="component" value="Chromosome"/>
</dbReference>
<dbReference type="Pfam" id="PF00271">
    <property type="entry name" value="Helicase_C"/>
    <property type="match status" value="1"/>
</dbReference>
<proteinExistence type="predicted"/>
<dbReference type="GO" id="GO:0005524">
    <property type="term" value="F:ATP binding"/>
    <property type="evidence" value="ECO:0007669"/>
    <property type="project" value="UniProtKB-KW"/>
</dbReference>
<reference evidence="5" key="1">
    <citation type="submission" date="2021-02" db="EMBL/GenBank/DDBJ databases">
        <title>Comparative genomics of Ferrovum myxofaciens strains, predominant extremophile bacteria forming large biofilm stalactites in acid mine ecosystems.</title>
        <authorList>
            <person name="Burkartova K."/>
            <person name="Ridl J."/>
            <person name="Pajer P."/>
            <person name="Falteisek L."/>
        </authorList>
    </citation>
    <scope>NUCLEOTIDE SEQUENCE</scope>
    <source>
        <strain evidence="5">MI1III</strain>
    </source>
</reference>
<evidence type="ECO:0000256" key="1">
    <source>
        <dbReference type="ARBA" id="ARBA00022741"/>
    </source>
</evidence>
<dbReference type="SMART" id="SM00490">
    <property type="entry name" value="HELICc"/>
    <property type="match status" value="1"/>
</dbReference>
<dbReference type="AlphaFoldDB" id="A0A9E6MZ33"/>
<dbReference type="GO" id="GO:0003676">
    <property type="term" value="F:nucleic acid binding"/>
    <property type="evidence" value="ECO:0007669"/>
    <property type="project" value="InterPro"/>
</dbReference>
<evidence type="ECO:0000259" key="4">
    <source>
        <dbReference type="PROSITE" id="PS51194"/>
    </source>
</evidence>
<keyword evidence="1" id="KW-0547">Nucleotide-binding</keyword>
<dbReference type="InterPro" id="IPR014001">
    <property type="entry name" value="Helicase_ATP-bd"/>
</dbReference>
<dbReference type="RefSeq" id="WP_273145573.1">
    <property type="nucleotide sequence ID" value="NZ_CP053675.1"/>
</dbReference>
<dbReference type="GO" id="GO:0000724">
    <property type="term" value="P:double-strand break repair via homologous recombination"/>
    <property type="evidence" value="ECO:0007669"/>
    <property type="project" value="TreeGrafter"/>
</dbReference>
<dbReference type="GO" id="GO:0009378">
    <property type="term" value="F:four-way junction helicase activity"/>
    <property type="evidence" value="ECO:0007669"/>
    <property type="project" value="TreeGrafter"/>
</dbReference>
<feature type="domain" description="Helicase C-terminal" evidence="4">
    <location>
        <begin position="379"/>
        <end position="534"/>
    </location>
</feature>
<dbReference type="PANTHER" id="PTHR13710:SF108">
    <property type="entry name" value="ATP-DEPENDENT DNA HELICASE Q4"/>
    <property type="match status" value="1"/>
</dbReference>
<dbReference type="InterPro" id="IPR027417">
    <property type="entry name" value="P-loop_NTPase"/>
</dbReference>
<protein>
    <submittedName>
        <fullName evidence="5">ATP-dependent DNA helicase RecQ</fullName>
    </submittedName>
</protein>
<dbReference type="NCBIfam" id="NF041063">
    <property type="entry name" value="DpdF"/>
    <property type="match status" value="1"/>
</dbReference>
<dbReference type="Gene3D" id="3.40.50.300">
    <property type="entry name" value="P-loop containing nucleotide triphosphate hydrolases"/>
    <property type="match status" value="2"/>
</dbReference>
<dbReference type="SMART" id="SM00487">
    <property type="entry name" value="DEXDc"/>
    <property type="match status" value="1"/>
</dbReference>
<evidence type="ECO:0000313" key="5">
    <source>
        <dbReference type="EMBL" id="QWY78093.1"/>
    </source>
</evidence>
<name>A0A9E6MZ33_9PROT</name>
<evidence type="ECO:0000256" key="2">
    <source>
        <dbReference type="ARBA" id="ARBA00022840"/>
    </source>
</evidence>
<evidence type="ECO:0000259" key="3">
    <source>
        <dbReference type="PROSITE" id="PS51192"/>
    </source>
</evidence>
<dbReference type="GO" id="GO:0005694">
    <property type="term" value="C:chromosome"/>
    <property type="evidence" value="ECO:0007669"/>
    <property type="project" value="TreeGrafter"/>
</dbReference>
<feature type="domain" description="Helicase ATP-binding" evidence="3">
    <location>
        <begin position="163"/>
        <end position="354"/>
    </location>
</feature>
<dbReference type="Pfam" id="PF00270">
    <property type="entry name" value="DEAD"/>
    <property type="match status" value="1"/>
</dbReference>
<dbReference type="GO" id="GO:0005737">
    <property type="term" value="C:cytoplasm"/>
    <property type="evidence" value="ECO:0007669"/>
    <property type="project" value="TreeGrafter"/>
</dbReference>
<dbReference type="InterPro" id="IPR001650">
    <property type="entry name" value="Helicase_C-like"/>
</dbReference>
<sequence>MNFGFAKLQEILAQWPTLEVSQETASDSLMERIRQVLLKFSFEGKLQKSDLQPLLRHLLLRESINSNHEKNLRIPAASDWPTALEWNSHGVSAMNVGSDAFLLTALPWYPEWLGVGESGAFADSFSDKVVREEGLCSADPFISDVTGYTHYSSPGQREAIRAAFLIPSGDTLIVNLPTGSGKSLVGQAPALVHRQEGNLTLFVVPTVALAIDQARQMEKYFRSFGNNTQTWPLAWYGGVSEEDRSEIRRRMREGTQRILFTSPEALTTSLLRTVFEVARNGMLRYLVIDEAHLITQWGDEFRPAFQALAGLRNSLLRKGEEEKVEPFRTLLLSATFTPETIDTLANLFGPPSRVQMVAAVHLRPEPQYWFSRANSSVEKQEQVLEALRNAPRPFILYVTKRNDAIFWSNLLKNYAGYHRVERFDGDTPDQKRKEIITAWIENKLDGVVATSAFGVGIDKGDVRSVIHATIPETLDRFYQEVGRGGRDGMSSVSLLVYEDADWTLSKSMANPTIISNELGISRWRALYESRKKYDREGDLFRVDPQAVRQGLPGSNDENVKWNMRTLLLMSRAGFMELDVEPNSVPEGDADDLEPSSPFAAMAIVRIRLLRNDHLLPQAWDDAISLSRSNTLNGGVRNLRLMQGLLQGGSEVAETLAELYRNNSERWPVVVTLVCGGCPSDRFGDKRRSHYHVPVATPVHNLPQLDLLVWKSTFPYLNDPRFIAVFYEPGTTLSAIVRFIKWLVTACGVQEVCASDTSSILELPDWCQLYRHAPSGVVVHRNLRQMNEEPYSPLARVTFFDTSVTAQEMDQVLLMQRPMHLVFYPSDTRDPNNPLRLVSDTAINSVRFDQLNAVINQ</sequence>
<keyword evidence="5" id="KW-0378">Hydrolase</keyword>
<keyword evidence="5" id="KW-0347">Helicase</keyword>
<evidence type="ECO:0000313" key="6">
    <source>
        <dbReference type="Proteomes" id="UP000683551"/>
    </source>
</evidence>
<dbReference type="EMBL" id="CP071137">
    <property type="protein sequence ID" value="QWY78093.1"/>
    <property type="molecule type" value="Genomic_DNA"/>
</dbReference>
<keyword evidence="2" id="KW-0067">ATP-binding</keyword>
<dbReference type="SUPFAM" id="SSF52540">
    <property type="entry name" value="P-loop containing nucleoside triphosphate hydrolases"/>
    <property type="match status" value="1"/>
</dbReference>
<organism evidence="5 6">
    <name type="scientific">Ferrovum myxofaciens</name>
    <dbReference type="NCBI Taxonomy" id="416213"/>
    <lineage>
        <taxon>Bacteria</taxon>
        <taxon>Pseudomonadati</taxon>
        <taxon>Pseudomonadota</taxon>
        <taxon>Betaproteobacteria</taxon>
        <taxon>Ferrovales</taxon>
        <taxon>Ferrovaceae</taxon>
        <taxon>Ferrovum</taxon>
    </lineage>
</organism>